<dbReference type="InterPro" id="IPR036388">
    <property type="entry name" value="WH-like_DNA-bd_sf"/>
</dbReference>
<gene>
    <name evidence="2" type="ordered locus">Q7A_808</name>
</gene>
<dbReference type="EMBL" id="CP003390">
    <property type="protein sequence ID" value="AFI83653.1"/>
    <property type="molecule type" value="Genomic_DNA"/>
</dbReference>
<evidence type="ECO:0000313" key="3">
    <source>
        <dbReference type="Proteomes" id="UP000009144"/>
    </source>
</evidence>
<accession>I1XGY4</accession>
<dbReference type="RefSeq" id="WP_014706028.1">
    <property type="nucleotide sequence ID" value="NC_017857.3"/>
</dbReference>
<name>I1XGY4_METNJ</name>
<evidence type="ECO:0000259" key="1">
    <source>
        <dbReference type="Pfam" id="PF12727"/>
    </source>
</evidence>
<dbReference type="eggNOG" id="COG2005">
    <property type="taxonomic scope" value="Bacteria"/>
</dbReference>
<organism evidence="2 3">
    <name type="scientific">Methylophaga nitratireducenticrescens</name>
    <dbReference type="NCBI Taxonomy" id="754476"/>
    <lineage>
        <taxon>Bacteria</taxon>
        <taxon>Pseudomonadati</taxon>
        <taxon>Pseudomonadota</taxon>
        <taxon>Gammaproteobacteria</taxon>
        <taxon>Thiotrichales</taxon>
        <taxon>Piscirickettsiaceae</taxon>
        <taxon>Methylophaga</taxon>
    </lineage>
</organism>
<dbReference type="PANTHER" id="PTHR38431">
    <property type="entry name" value="BLL2305 PROTEIN"/>
    <property type="match status" value="1"/>
</dbReference>
<dbReference type="Pfam" id="PF12727">
    <property type="entry name" value="PBP_like"/>
    <property type="match status" value="1"/>
</dbReference>
<dbReference type="OrthoDB" id="9805928at2"/>
<dbReference type="SUPFAM" id="SSF46785">
    <property type="entry name" value="Winged helix' DNA-binding domain"/>
    <property type="match status" value="1"/>
</dbReference>
<dbReference type="eggNOG" id="COG1910">
    <property type="taxonomic scope" value="Bacteria"/>
</dbReference>
<dbReference type="STRING" id="754476.Q7A_808"/>
<sequence length="362" mass="40596">MNIQINFLWQIEHEGKTVTVDPVLFSLLTSLDQLGSLQQAALQCQTSYRHAWGLMEKGEKLFGSPLIIKHRGRGAKLTEAGEKLLQAQRQLQARHAPQLANQATELAHQLSSIQQAQKNYHLRIYASHGLAVSALRDTLNQLQDMPVELHFHGSLESLRALKENQCDIAGFHVPEGELGKRVSSQYLQHISPENHRLIYLVRRLQGLMVPKDNPLSIHSLADLSKGGYHFINRQKDSGTRLLLDQLLDLQHIDPMTITGYKQEEFTHMAVAAMVASGAADCGFGIAAAAQKFGLNFVPIQWEHYCLAVNQQQFEHESVQTLFECVNGHAFQNALVDLEGYQLDRCGQEVAFEQIFGKGFSEN</sequence>
<reference evidence="2 3" key="2">
    <citation type="journal article" date="2013" name="Int. J. Syst. Evol. Microbiol.">
        <title>Methylophaga nitratireducenticrescens sp. nov. and Methylophaga frappieri sp. nov., isolated from the biofilm of the methanol-fed denitrification system treating the seawater at the Montreal Biodome.</title>
        <authorList>
            <person name="Villeneuve C."/>
            <person name="Martineau C."/>
            <person name="Mauffrey F."/>
            <person name="Villemur R."/>
        </authorList>
    </citation>
    <scope>NUCLEOTIDE SEQUENCE [LARGE SCALE GENOMIC DNA]</scope>
    <source>
        <strain evidence="2 3">JAM1</strain>
    </source>
</reference>
<dbReference type="SUPFAM" id="SSF53850">
    <property type="entry name" value="Periplasmic binding protein-like II"/>
    <property type="match status" value="1"/>
</dbReference>
<dbReference type="InterPro" id="IPR024370">
    <property type="entry name" value="PBP_domain"/>
</dbReference>
<evidence type="ECO:0000313" key="2">
    <source>
        <dbReference type="EMBL" id="AFI83653.1"/>
    </source>
</evidence>
<dbReference type="PANTHER" id="PTHR38431:SF1">
    <property type="entry name" value="BLL2305 PROTEIN"/>
    <property type="match status" value="1"/>
</dbReference>
<dbReference type="HOGENOM" id="CLU_064037_0_0_6"/>
<dbReference type="Proteomes" id="UP000009144">
    <property type="component" value="Chromosome"/>
</dbReference>
<proteinExistence type="predicted"/>
<reference evidence="2 3" key="1">
    <citation type="journal article" date="2012" name="J. Bacteriol.">
        <title>Complete genome sequences of Methylophaga sp. strain JAM1 and Methylophaga sp. strain JAM7.</title>
        <authorList>
            <person name="Villeneuve C."/>
            <person name="Martineau C."/>
            <person name="Mauffrey F."/>
            <person name="Villemur R."/>
        </authorList>
    </citation>
    <scope>NUCLEOTIDE SEQUENCE [LARGE SCALE GENOMIC DNA]</scope>
    <source>
        <strain evidence="2 3">JAM1</strain>
    </source>
</reference>
<keyword evidence="3" id="KW-1185">Reference proteome</keyword>
<protein>
    <submittedName>
        <fullName evidence="2">Molybdopterin binding domain protein</fullName>
    </submittedName>
</protein>
<dbReference type="Gene3D" id="1.10.10.10">
    <property type="entry name" value="Winged helix-like DNA-binding domain superfamily/Winged helix DNA-binding domain"/>
    <property type="match status" value="1"/>
</dbReference>
<feature type="domain" description="PBP" evidence="1">
    <location>
        <begin position="141"/>
        <end position="324"/>
    </location>
</feature>
<dbReference type="AlphaFoldDB" id="I1XGY4"/>
<dbReference type="KEGG" id="mej:Q7A_808"/>
<dbReference type="PATRIC" id="fig|754476.3.peg.797"/>
<dbReference type="InterPro" id="IPR036390">
    <property type="entry name" value="WH_DNA-bd_sf"/>
</dbReference>